<dbReference type="KEGG" id="asem:NNL22_13090"/>
<dbReference type="Gene3D" id="3.40.50.10610">
    <property type="entry name" value="ABC-type transport auxiliary lipoprotein component"/>
    <property type="match status" value="1"/>
</dbReference>
<evidence type="ECO:0000256" key="2">
    <source>
        <dbReference type="SAM" id="SignalP"/>
    </source>
</evidence>
<sequence length="414" mass="45717">MNKILCYALLGMLFTLSASAKTVMESRQTSGYGSSYQEALAAALLEAVRQVRGLEIGTEKQLQMEFQQIATGSSETTTAKAGVKEDIYTRSKGWVDSYEVVEVIKPQAGKSSWEVIVLANIPKFQSDIKNDTRKSIAIMPFRFATATFAVNDQGKTTNAYQLSRRLKDRIQSEFTQSRKFSVLNRDYGEEFESETKLLSSKNVPASEAGRLGQVLGADFMVVGNIFDLSTKVERSTFYGMTETKMVDRIDLSYQVIEVATQKVMWADTVSEEFPRKKGQKNTVTLDAVASIVVSGVMDVIYPVKVMDVASKTEIYLNQGGDRVKVGDRFELFTKGRKITDPDTGMPIKVDGSRLGELSVLSVLPKYAIAELVDGEIKQVQKGAVVRLKAREGRSAPVSKEVRPTAGSSEAPIQW</sequence>
<dbReference type="EMBL" id="CP101527">
    <property type="protein sequence ID" value="UZW73959.1"/>
    <property type="molecule type" value="Genomic_DNA"/>
</dbReference>
<dbReference type="InterPro" id="IPR005534">
    <property type="entry name" value="Curli_assmbl/transp-comp_CsgG"/>
</dbReference>
<dbReference type="GO" id="GO:0030288">
    <property type="term" value="C:outer membrane-bounded periplasmic space"/>
    <property type="evidence" value="ECO:0007669"/>
    <property type="project" value="InterPro"/>
</dbReference>
<reference evidence="3" key="1">
    <citation type="submission" date="2022-07" db="EMBL/GenBank/DDBJ databases">
        <title>Alkalimarinus sp. nov., isolated from gut of a Alitta virens.</title>
        <authorList>
            <person name="Yang A.I."/>
            <person name="Shin N.-R."/>
        </authorList>
    </citation>
    <scope>NUCLEOTIDE SEQUENCE</scope>
    <source>
        <strain evidence="3">FA028</strain>
    </source>
</reference>
<keyword evidence="2" id="KW-0732">Signal</keyword>
<dbReference type="AlphaFoldDB" id="A0A9E8HGF4"/>
<gene>
    <name evidence="3" type="ORF">NNL22_13090</name>
</gene>
<organism evidence="3 4">
    <name type="scientific">Alkalimarinus sediminis</name>
    <dbReference type="NCBI Taxonomy" id="1632866"/>
    <lineage>
        <taxon>Bacteria</taxon>
        <taxon>Pseudomonadati</taxon>
        <taxon>Pseudomonadota</taxon>
        <taxon>Gammaproteobacteria</taxon>
        <taxon>Alteromonadales</taxon>
        <taxon>Alteromonadaceae</taxon>
        <taxon>Alkalimarinus</taxon>
    </lineage>
</organism>
<evidence type="ECO:0000256" key="1">
    <source>
        <dbReference type="SAM" id="MobiDB-lite"/>
    </source>
</evidence>
<feature type="signal peptide" evidence="2">
    <location>
        <begin position="1"/>
        <end position="20"/>
    </location>
</feature>
<protein>
    <submittedName>
        <fullName evidence="3">CsgG/HfaB family protein</fullName>
    </submittedName>
</protein>
<dbReference type="RefSeq" id="WP_251811420.1">
    <property type="nucleotide sequence ID" value="NZ_CP101527.1"/>
</dbReference>
<dbReference type="Pfam" id="PF03783">
    <property type="entry name" value="CsgG"/>
    <property type="match status" value="1"/>
</dbReference>
<evidence type="ECO:0000313" key="3">
    <source>
        <dbReference type="EMBL" id="UZW73959.1"/>
    </source>
</evidence>
<keyword evidence="4" id="KW-1185">Reference proteome</keyword>
<evidence type="ECO:0000313" key="4">
    <source>
        <dbReference type="Proteomes" id="UP001164472"/>
    </source>
</evidence>
<accession>A0A9E8HGF4</accession>
<proteinExistence type="predicted"/>
<feature type="region of interest" description="Disordered" evidence="1">
    <location>
        <begin position="395"/>
        <end position="414"/>
    </location>
</feature>
<dbReference type="Proteomes" id="UP001164472">
    <property type="component" value="Chromosome"/>
</dbReference>
<feature type="chain" id="PRO_5039574137" evidence="2">
    <location>
        <begin position="21"/>
        <end position="414"/>
    </location>
</feature>
<name>A0A9E8HGF4_9ALTE</name>